<protein>
    <recommendedName>
        <fullName evidence="3">DUF3719 domain-containing protein</fullName>
    </recommendedName>
</protein>
<dbReference type="PANTHER" id="PTHR31997">
    <property type="entry name" value="AGAP003710-PA"/>
    <property type="match status" value="1"/>
</dbReference>
<feature type="region of interest" description="Disordered" evidence="2">
    <location>
        <begin position="647"/>
        <end position="671"/>
    </location>
</feature>
<feature type="compositionally biased region" description="Basic and acidic residues" evidence="2">
    <location>
        <begin position="284"/>
        <end position="294"/>
    </location>
</feature>
<evidence type="ECO:0000313" key="4">
    <source>
        <dbReference type="EMBL" id="KAK8751783.1"/>
    </source>
</evidence>
<feature type="compositionally biased region" description="Low complexity" evidence="2">
    <location>
        <begin position="456"/>
        <end position="471"/>
    </location>
</feature>
<reference evidence="4 5" key="1">
    <citation type="journal article" date="2024" name="BMC Genomics">
        <title>Genome assembly of redclaw crayfish (Cherax quadricarinatus) provides insights into its immune adaptation and hypoxia tolerance.</title>
        <authorList>
            <person name="Liu Z."/>
            <person name="Zheng J."/>
            <person name="Li H."/>
            <person name="Fang K."/>
            <person name="Wang S."/>
            <person name="He J."/>
            <person name="Zhou D."/>
            <person name="Weng S."/>
            <person name="Chi M."/>
            <person name="Gu Z."/>
            <person name="He J."/>
            <person name="Li F."/>
            <person name="Wang M."/>
        </authorList>
    </citation>
    <scope>NUCLEOTIDE SEQUENCE [LARGE SCALE GENOMIC DNA]</scope>
    <source>
        <strain evidence="4">ZL_2023a</strain>
    </source>
</reference>
<feature type="compositionally biased region" description="Polar residues" evidence="2">
    <location>
        <begin position="581"/>
        <end position="591"/>
    </location>
</feature>
<feature type="domain" description="DUF3719" evidence="3">
    <location>
        <begin position="205"/>
        <end position="227"/>
    </location>
</feature>
<evidence type="ECO:0000259" key="3">
    <source>
        <dbReference type="Pfam" id="PF12516"/>
    </source>
</evidence>
<evidence type="ECO:0000313" key="5">
    <source>
        <dbReference type="Proteomes" id="UP001445076"/>
    </source>
</evidence>
<dbReference type="InterPro" id="IPR022194">
    <property type="entry name" value="DUF3719"/>
</dbReference>
<comment type="similarity">
    <text evidence="1">Belongs to the FAM149 family.</text>
</comment>
<evidence type="ECO:0000256" key="2">
    <source>
        <dbReference type="SAM" id="MobiDB-lite"/>
    </source>
</evidence>
<keyword evidence="5" id="KW-1185">Reference proteome</keyword>
<gene>
    <name evidence="4" type="ORF">OTU49_010302</name>
</gene>
<dbReference type="Pfam" id="PF12516">
    <property type="entry name" value="DUF3719"/>
    <property type="match status" value="1"/>
</dbReference>
<evidence type="ECO:0000256" key="1">
    <source>
        <dbReference type="ARBA" id="ARBA00008309"/>
    </source>
</evidence>
<name>A0AAW0Y4L0_CHEQU</name>
<feature type="compositionally biased region" description="Polar residues" evidence="2">
    <location>
        <begin position="607"/>
        <end position="618"/>
    </location>
</feature>
<accession>A0AAW0Y4L0</accession>
<dbReference type="InterPro" id="IPR039630">
    <property type="entry name" value="FAM149"/>
</dbReference>
<dbReference type="PANTHER" id="PTHR31997:SF1">
    <property type="entry name" value="AGAP003710-PA"/>
    <property type="match status" value="1"/>
</dbReference>
<proteinExistence type="inferred from homology"/>
<comment type="caution">
    <text evidence="4">The sequence shown here is derived from an EMBL/GenBank/DDBJ whole genome shotgun (WGS) entry which is preliminary data.</text>
</comment>
<dbReference type="EMBL" id="JARKIK010000005">
    <property type="protein sequence ID" value="KAK8751783.1"/>
    <property type="molecule type" value="Genomic_DNA"/>
</dbReference>
<feature type="compositionally biased region" description="Basic and acidic residues" evidence="2">
    <location>
        <begin position="660"/>
        <end position="671"/>
    </location>
</feature>
<feature type="region of interest" description="Disordered" evidence="2">
    <location>
        <begin position="571"/>
        <end position="620"/>
    </location>
</feature>
<feature type="region of interest" description="Disordered" evidence="2">
    <location>
        <begin position="456"/>
        <end position="486"/>
    </location>
</feature>
<feature type="region of interest" description="Disordered" evidence="2">
    <location>
        <begin position="281"/>
        <end position="300"/>
    </location>
</feature>
<dbReference type="AlphaFoldDB" id="A0AAW0Y4L0"/>
<sequence length="671" mass="75309">MMMMMTQDDDDLEEELCCLDIRDDLGAEDSDVTPTNTPPSTPPILYIKKYSTGKPNYEDHMDCGRYSKLEEYDSRTDSSLSWGDDEFEGEATRQVGLLFDQLDFLLYKEHLPLSPIPYSSECSVAGNLPGRYLVDTTVKAGNDGEDLSSDIEDLSRISDVERTTIVNKSESFYNVEQVGSSEIVYNSPRLLKSSQGFTIVATHEPTPELQEECSSWVQQFPHFRARGYSLNFKLLHLLEDNVALDSVSQENNEEKEEEIIANDGDFQHLLPLVSFTSANQLKKPYSDNPRRETCSSRVCSGSNDPEVIKEQILIVLFDKLWSSVTGTIEPLLHQYAKYIIEQSVQYSSLSRESSTRGSRVGGQTPLRKVSEEVIRANFKFPRPYAVHKLSSSENNEKLETISRPVSGIKRPSSAANRLQSAHFGTDIHQEELQDLLKVSSKPLQNCEDRVKFRTLSASTSRESSAQSQISLPSLGTPRTPVHRPVSSKTYNHLLTPLRVEGPISSGEQRPASTSSYNTRTRFQEKFQHMSRHGTIQESWGDNSGLELEKETLEVPGSAWSRHTPFLPPITDSADAPHKVSSGKQIVRQNVTSRRRNSSAERPFNIVQEAQQQPQSPVTTGEDVQLSALNVRGTMLSAAYRPHAYTKPKNQVWGTPITEAGESKKLIRPQEK</sequence>
<dbReference type="Proteomes" id="UP001445076">
    <property type="component" value="Unassembled WGS sequence"/>
</dbReference>
<organism evidence="4 5">
    <name type="scientific">Cherax quadricarinatus</name>
    <name type="common">Australian red claw crayfish</name>
    <dbReference type="NCBI Taxonomy" id="27406"/>
    <lineage>
        <taxon>Eukaryota</taxon>
        <taxon>Metazoa</taxon>
        <taxon>Ecdysozoa</taxon>
        <taxon>Arthropoda</taxon>
        <taxon>Crustacea</taxon>
        <taxon>Multicrustacea</taxon>
        <taxon>Malacostraca</taxon>
        <taxon>Eumalacostraca</taxon>
        <taxon>Eucarida</taxon>
        <taxon>Decapoda</taxon>
        <taxon>Pleocyemata</taxon>
        <taxon>Astacidea</taxon>
        <taxon>Parastacoidea</taxon>
        <taxon>Parastacidae</taxon>
        <taxon>Cherax</taxon>
    </lineage>
</organism>